<evidence type="ECO:0000256" key="6">
    <source>
        <dbReference type="ARBA" id="ARBA00023136"/>
    </source>
</evidence>
<dbReference type="PANTHER" id="PTHR30474:SF3">
    <property type="entry name" value="PEPTIDOGLYCAN GLYCOSYLTRANSFERASE RODA"/>
    <property type="match status" value="1"/>
</dbReference>
<evidence type="ECO:0000256" key="5">
    <source>
        <dbReference type="ARBA" id="ARBA00022989"/>
    </source>
</evidence>
<organism evidence="11 12">
    <name type="scientific">Vallicoccus soli</name>
    <dbReference type="NCBI Taxonomy" id="2339232"/>
    <lineage>
        <taxon>Bacteria</taxon>
        <taxon>Bacillati</taxon>
        <taxon>Actinomycetota</taxon>
        <taxon>Actinomycetes</taxon>
        <taxon>Motilibacterales</taxon>
        <taxon>Vallicoccaceae</taxon>
        <taxon>Vallicoccus</taxon>
    </lineage>
</organism>
<keyword evidence="12" id="KW-1185">Reference proteome</keyword>
<dbReference type="EC" id="2.4.99.28" evidence="7"/>
<feature type="transmembrane region" description="Helical" evidence="10">
    <location>
        <begin position="160"/>
        <end position="188"/>
    </location>
</feature>
<dbReference type="GO" id="GO:0015648">
    <property type="term" value="F:lipid-linked peptidoglycan transporter activity"/>
    <property type="evidence" value="ECO:0007669"/>
    <property type="project" value="TreeGrafter"/>
</dbReference>
<comment type="catalytic activity">
    <reaction evidence="8">
        <text>[GlcNAc-(1-&gt;4)-Mur2Ac(oyl-L-Ala-gamma-D-Glu-L-Lys-D-Ala-D-Ala)](n)-di-trans,octa-cis-undecaprenyl diphosphate + beta-D-GlcNAc-(1-&gt;4)-Mur2Ac(oyl-L-Ala-gamma-D-Glu-L-Lys-D-Ala-D-Ala)-di-trans,octa-cis-undecaprenyl diphosphate = [GlcNAc-(1-&gt;4)-Mur2Ac(oyl-L-Ala-gamma-D-Glu-L-Lys-D-Ala-D-Ala)](n+1)-di-trans,octa-cis-undecaprenyl diphosphate + di-trans,octa-cis-undecaprenyl diphosphate + H(+)</text>
        <dbReference type="Rhea" id="RHEA:23708"/>
        <dbReference type="Rhea" id="RHEA-COMP:9602"/>
        <dbReference type="Rhea" id="RHEA-COMP:9603"/>
        <dbReference type="ChEBI" id="CHEBI:15378"/>
        <dbReference type="ChEBI" id="CHEBI:58405"/>
        <dbReference type="ChEBI" id="CHEBI:60033"/>
        <dbReference type="ChEBI" id="CHEBI:78435"/>
        <dbReference type="EC" id="2.4.99.28"/>
    </reaction>
</comment>
<sequence>MPGAGAVSAPVGPSATTVTPASTASRRNAELGLLVFALAVALAAFATLGLGVDGAVPARIGSYAAGFGGLLLVAHLALRRFAPYADPVLLPAVALLNGIGLVMIYRLDIAEAASAERAGRPAPAPDALSQITWTALGVVLFVAVLVLVRDHRGLQRFTYTAMAAGLVLLLLPLVPGLGTRIFGAQIWIRVGPFSFQPGEVAKIALTIFFAGYLVLKRDVLALARRRVLGVDLPRMRDLGPIVVVWLVCLGILVFERDLGTAVLFFGSFVMLLYVATERRSWLILGTLMVLAGGWLAYQAFAHVRTRIDIWLDPFADPQGAGFQLVQGLYGLAAGGLLGSGLGQGRPDLIPVAKTDFIVDALGEELGLTGLMALLLLYGIVVERGLRTAIAARDSFGTLLAAGLSFILAIQVFVVVGGVTRLIPLTGLTTPFLSYGGSSLVANWALVALLLRISDAARRPAPPPVPETQEALTQVVRR</sequence>
<dbReference type="GO" id="GO:0032153">
    <property type="term" value="C:cell division site"/>
    <property type="evidence" value="ECO:0007669"/>
    <property type="project" value="TreeGrafter"/>
</dbReference>
<dbReference type="GO" id="GO:0008955">
    <property type="term" value="F:peptidoglycan glycosyltransferase activity"/>
    <property type="evidence" value="ECO:0007669"/>
    <property type="project" value="UniProtKB-EC"/>
</dbReference>
<dbReference type="Pfam" id="PF01098">
    <property type="entry name" value="FTSW_RODA_SPOVE"/>
    <property type="match status" value="1"/>
</dbReference>
<proteinExistence type="predicted"/>
<feature type="transmembrane region" description="Helical" evidence="10">
    <location>
        <begin position="200"/>
        <end position="215"/>
    </location>
</feature>
<dbReference type="PANTHER" id="PTHR30474">
    <property type="entry name" value="CELL CYCLE PROTEIN"/>
    <property type="match status" value="1"/>
</dbReference>
<keyword evidence="6 10" id="KW-0472">Membrane</keyword>
<feature type="transmembrane region" description="Helical" evidence="10">
    <location>
        <begin position="397"/>
        <end position="419"/>
    </location>
</feature>
<keyword evidence="4" id="KW-0133">Cell shape</keyword>
<feature type="transmembrane region" description="Helical" evidence="10">
    <location>
        <begin position="431"/>
        <end position="450"/>
    </location>
</feature>
<dbReference type="AlphaFoldDB" id="A0A3A3YW68"/>
<evidence type="ECO:0000256" key="1">
    <source>
        <dbReference type="ARBA" id="ARBA00004141"/>
    </source>
</evidence>
<comment type="subcellular location">
    <subcellularLocation>
        <location evidence="1">Membrane</location>
        <topology evidence="1">Multi-pass membrane protein</topology>
    </subcellularLocation>
</comment>
<dbReference type="PROSITE" id="PS00428">
    <property type="entry name" value="FTSW_RODA_SPOVE"/>
    <property type="match status" value="1"/>
</dbReference>
<comment type="pathway">
    <text evidence="2">Cell wall biogenesis; peptidoglycan biosynthesis.</text>
</comment>
<reference evidence="11 12" key="1">
    <citation type="submission" date="2018-09" db="EMBL/GenBank/DDBJ databases">
        <title>YIM 75000 draft genome.</title>
        <authorList>
            <person name="Tang S."/>
            <person name="Feng Y."/>
        </authorList>
    </citation>
    <scope>NUCLEOTIDE SEQUENCE [LARGE SCALE GENOMIC DNA]</scope>
    <source>
        <strain evidence="11 12">YIM 75000</strain>
    </source>
</reference>
<feature type="transmembrane region" description="Helical" evidence="10">
    <location>
        <begin position="58"/>
        <end position="76"/>
    </location>
</feature>
<dbReference type="GO" id="GO:0051301">
    <property type="term" value="P:cell division"/>
    <property type="evidence" value="ECO:0007669"/>
    <property type="project" value="InterPro"/>
</dbReference>
<dbReference type="GO" id="GO:0005886">
    <property type="term" value="C:plasma membrane"/>
    <property type="evidence" value="ECO:0007669"/>
    <property type="project" value="TreeGrafter"/>
</dbReference>
<evidence type="ECO:0000256" key="7">
    <source>
        <dbReference type="ARBA" id="ARBA00044770"/>
    </source>
</evidence>
<feature type="transmembrane region" description="Helical" evidence="10">
    <location>
        <begin position="31"/>
        <end position="52"/>
    </location>
</feature>
<evidence type="ECO:0000313" key="12">
    <source>
        <dbReference type="Proteomes" id="UP000265614"/>
    </source>
</evidence>
<dbReference type="InterPro" id="IPR018365">
    <property type="entry name" value="Cell_cycle_FtsW-rel_CS"/>
</dbReference>
<feature type="region of interest" description="Disordered" evidence="9">
    <location>
        <begin position="1"/>
        <end position="20"/>
    </location>
</feature>
<feature type="transmembrane region" description="Helical" evidence="10">
    <location>
        <begin position="127"/>
        <end position="148"/>
    </location>
</feature>
<evidence type="ECO:0000256" key="10">
    <source>
        <dbReference type="SAM" id="Phobius"/>
    </source>
</evidence>
<feature type="transmembrane region" description="Helical" evidence="10">
    <location>
        <begin position="88"/>
        <end position="107"/>
    </location>
</feature>
<dbReference type="OrthoDB" id="9812661at2"/>
<dbReference type="GO" id="GO:0008360">
    <property type="term" value="P:regulation of cell shape"/>
    <property type="evidence" value="ECO:0007669"/>
    <property type="project" value="UniProtKB-KW"/>
</dbReference>
<evidence type="ECO:0000256" key="2">
    <source>
        <dbReference type="ARBA" id="ARBA00004752"/>
    </source>
</evidence>
<evidence type="ECO:0000256" key="4">
    <source>
        <dbReference type="ARBA" id="ARBA00022960"/>
    </source>
</evidence>
<feature type="transmembrane region" description="Helical" evidence="10">
    <location>
        <begin position="365"/>
        <end position="385"/>
    </location>
</feature>
<name>A0A3A3YW68_9ACTN</name>
<feature type="transmembrane region" description="Helical" evidence="10">
    <location>
        <begin position="235"/>
        <end position="252"/>
    </location>
</feature>
<evidence type="ECO:0000256" key="8">
    <source>
        <dbReference type="ARBA" id="ARBA00049902"/>
    </source>
</evidence>
<keyword evidence="5 10" id="KW-1133">Transmembrane helix</keyword>
<evidence type="ECO:0000256" key="9">
    <source>
        <dbReference type="SAM" id="MobiDB-lite"/>
    </source>
</evidence>
<comment type="caution">
    <text evidence="11">The sequence shown here is derived from an EMBL/GenBank/DDBJ whole genome shotgun (WGS) entry which is preliminary data.</text>
</comment>
<dbReference type="EMBL" id="QZEZ01000006">
    <property type="protein sequence ID" value="RJK94927.1"/>
    <property type="molecule type" value="Genomic_DNA"/>
</dbReference>
<protein>
    <recommendedName>
        <fullName evidence="7">peptidoglycan glycosyltransferase</fullName>
        <ecNumber evidence="7">2.4.99.28</ecNumber>
    </recommendedName>
</protein>
<evidence type="ECO:0000256" key="3">
    <source>
        <dbReference type="ARBA" id="ARBA00022692"/>
    </source>
</evidence>
<feature type="transmembrane region" description="Helical" evidence="10">
    <location>
        <begin position="281"/>
        <end position="300"/>
    </location>
</feature>
<feature type="transmembrane region" description="Helical" evidence="10">
    <location>
        <begin position="258"/>
        <end position="274"/>
    </location>
</feature>
<dbReference type="InterPro" id="IPR001182">
    <property type="entry name" value="FtsW/RodA"/>
</dbReference>
<accession>A0A3A3YW68</accession>
<gene>
    <name evidence="11" type="ORF">D5H78_12840</name>
</gene>
<dbReference type="Proteomes" id="UP000265614">
    <property type="component" value="Unassembled WGS sequence"/>
</dbReference>
<evidence type="ECO:0000313" key="11">
    <source>
        <dbReference type="EMBL" id="RJK94927.1"/>
    </source>
</evidence>
<keyword evidence="3 10" id="KW-0812">Transmembrane</keyword>